<dbReference type="InterPro" id="IPR000891">
    <property type="entry name" value="PYR_CT"/>
</dbReference>
<dbReference type="Gene3D" id="3.20.20.70">
    <property type="entry name" value="Aldolase class I"/>
    <property type="match status" value="1"/>
</dbReference>
<dbReference type="Proteomes" id="UP000324325">
    <property type="component" value="Unassembled WGS sequence"/>
</dbReference>
<evidence type="ECO:0000313" key="5">
    <source>
        <dbReference type="EMBL" id="RHA13421.1"/>
    </source>
</evidence>
<accession>A0A412RI89</accession>
<evidence type="ECO:0000313" key="4">
    <source>
        <dbReference type="EMBL" id="RGU21741.1"/>
    </source>
</evidence>
<evidence type="ECO:0000313" key="9">
    <source>
        <dbReference type="Proteomes" id="UP000324325"/>
    </source>
</evidence>
<dbReference type="EMBL" id="VSTG01000040">
    <property type="protein sequence ID" value="TYL51886.1"/>
    <property type="molecule type" value="Genomic_DNA"/>
</dbReference>
<evidence type="ECO:0000313" key="3">
    <source>
        <dbReference type="EMBL" id="NSC28506.1"/>
    </source>
</evidence>
<dbReference type="InterPro" id="IPR050073">
    <property type="entry name" value="2-IPM_HCS-like"/>
</dbReference>
<reference evidence="3" key="5">
    <citation type="submission" date="2020-02" db="EMBL/GenBank/DDBJ databases">
        <authorList>
            <person name="Littmann E."/>
            <person name="Sorbara M."/>
        </authorList>
    </citation>
    <scope>NUCLEOTIDE SEQUENCE</scope>
    <source>
        <strain evidence="3">MSK.17.79</strain>
    </source>
</reference>
<dbReference type="CDD" id="cd07944">
    <property type="entry name" value="DRE_TIM_HOA_like"/>
    <property type="match status" value="1"/>
</dbReference>
<name>A0A412RI89_9FIRM</name>
<feature type="domain" description="Pyruvate carboxyltransferase" evidence="2">
    <location>
        <begin position="7"/>
        <end position="257"/>
    </location>
</feature>
<dbReference type="Proteomes" id="UP000283765">
    <property type="component" value="Unassembled WGS sequence"/>
</dbReference>
<evidence type="ECO:0000313" key="8">
    <source>
        <dbReference type="Proteomes" id="UP000286341"/>
    </source>
</evidence>
<reference evidence="6 9" key="2">
    <citation type="submission" date="2019-08" db="EMBL/GenBank/DDBJ databases">
        <authorList>
            <person name="Duncan S."/>
            <person name="Walker A."/>
        </authorList>
    </citation>
    <scope>NUCLEOTIDE SEQUENCE [LARGE SCALE GENOMIC DNA]</scope>
    <source>
        <strain evidence="6 9">L2-21</strain>
    </source>
</reference>
<proteinExistence type="predicted"/>
<dbReference type="AlphaFoldDB" id="A0A412RI89"/>
<gene>
    <name evidence="5" type="ORF">DW948_08410</name>
    <name evidence="4" type="ORF">DWW89_11990</name>
    <name evidence="6" type="ORF">FYL37_15595</name>
    <name evidence="3" type="ORF">G4319_14470</name>
</gene>
<reference evidence="7 8" key="1">
    <citation type="submission" date="2018-08" db="EMBL/GenBank/DDBJ databases">
        <title>A genome reference for cultivated species of the human gut microbiota.</title>
        <authorList>
            <person name="Zou Y."/>
            <person name="Xue W."/>
            <person name="Luo G."/>
        </authorList>
    </citation>
    <scope>NUCLEOTIDE SEQUENCE [LARGE SCALE GENOMIC DNA]</scope>
    <source>
        <strain evidence="4 7">AF17-27</strain>
        <strain evidence="5 8">AM44-1AT</strain>
    </source>
</reference>
<evidence type="ECO:0000313" key="6">
    <source>
        <dbReference type="EMBL" id="TYL51886.1"/>
    </source>
</evidence>
<sequence length="541" mass="61738">MKHHTMLLDCTLRDGAYLLDKKFGDSNIRGIVSGLVKAGIDCIEIGFFQDEGAGDGKTVYLNSEDAKRFIPKEKNGCLFTVLADCSRYSVSNLDKCDGTSIDAVRECFFKGERSRAVENCKVIKDKGYKCFVQPVDILGYSDAELIDFLQEINNVEPYCLSIVDTFGSMYQDDLHRIFEIINHNLIPTCKVGFHSHNNMQMSNALSQEFIRMTYGKREIVVDGTISGMGRGAGNTPTELIAQYLVSQREYNYDIDAILDLIDDYMDNIRTKCSWGYSTPYFIAGCYGAHVNNIAYLTQKNSIRSKDIRYILNKIGAIPRKRYDYNLLEKTYVDYTSSEIDDSKTIKELYDELNGKDILILVPGSSVTSDYFNVQKYIEKKKPVIISVNFIHDKIDSDYVYMSNVRRYSLMIGNEKLQNCKKITTSNIKTKPDDNEMIISFNDLIKCGWNNLDNSTIMLLRLLDKFHLDSIALAGFDGYDVNIKSNYATNSLELSNVRDNPMELNEEIHSMLEDYKATRNSHTKIQFITPSRFSEIFDEGIQ</sequence>
<dbReference type="GO" id="GO:0009098">
    <property type="term" value="P:L-leucine biosynthetic process"/>
    <property type="evidence" value="ECO:0007669"/>
    <property type="project" value="TreeGrafter"/>
</dbReference>
<dbReference type="PANTHER" id="PTHR10277:SF9">
    <property type="entry name" value="2-ISOPROPYLMALATE SYNTHASE 1, CHLOROPLASTIC-RELATED"/>
    <property type="match status" value="1"/>
</dbReference>
<dbReference type="PANTHER" id="PTHR10277">
    <property type="entry name" value="HOMOCITRATE SYNTHASE-RELATED"/>
    <property type="match status" value="1"/>
</dbReference>
<comment type="caution">
    <text evidence="4">The sequence shown here is derived from an EMBL/GenBank/DDBJ whole genome shotgun (WGS) entry which is preliminary data.</text>
</comment>
<evidence type="ECO:0000259" key="2">
    <source>
        <dbReference type="Pfam" id="PF00682"/>
    </source>
</evidence>
<reference evidence="3" key="4">
    <citation type="journal article" date="2020" name="Cell Host Microbe">
        <title>Functional and Genomic Variation between Human-Derived Isolates of Lachnospiraceae Reveals Inter- and Intra-Species Diversity.</title>
        <authorList>
            <person name="Sorbara M.T."/>
            <person name="Littmann E.R."/>
            <person name="Fontana E."/>
            <person name="Moody T.U."/>
            <person name="Kohout C.E."/>
            <person name="Gjonbalaj M."/>
            <person name="Eaton V."/>
            <person name="Seok R."/>
            <person name="Leiner I.M."/>
            <person name="Pamer E.G."/>
        </authorList>
    </citation>
    <scope>NUCLEOTIDE SEQUENCE</scope>
    <source>
        <strain evidence="3">MSK.17.79</strain>
    </source>
</reference>
<dbReference type="EMBL" id="QSFB01000010">
    <property type="protein sequence ID" value="RHA13421.1"/>
    <property type="molecule type" value="Genomic_DNA"/>
</dbReference>
<reference evidence="6 9" key="3">
    <citation type="submission" date="2019-09" db="EMBL/GenBank/DDBJ databases">
        <title>Strain-level analysis of Eubacterium rectale using genomes from metagenomes.</title>
        <authorList>
            <person name="Karcher N."/>
            <person name="Segata N."/>
        </authorList>
    </citation>
    <scope>NUCLEOTIDE SEQUENCE [LARGE SCALE GENOMIC DNA]</scope>
    <source>
        <strain evidence="6 9">L2-21</strain>
    </source>
</reference>
<dbReference type="Pfam" id="PF00682">
    <property type="entry name" value="HMGL-like"/>
    <property type="match status" value="1"/>
</dbReference>
<dbReference type="Proteomes" id="UP001193670">
    <property type="component" value="Unassembled WGS sequence"/>
</dbReference>
<evidence type="ECO:0000256" key="1">
    <source>
        <dbReference type="ARBA" id="ARBA00023211"/>
    </source>
</evidence>
<dbReference type="RefSeq" id="WP_022292710.1">
    <property type="nucleotide sequence ID" value="NZ_CP143947.1"/>
</dbReference>
<dbReference type="GO" id="GO:0003852">
    <property type="term" value="F:2-isopropylmalate synthase activity"/>
    <property type="evidence" value="ECO:0007669"/>
    <property type="project" value="TreeGrafter"/>
</dbReference>
<evidence type="ECO:0000313" key="7">
    <source>
        <dbReference type="Proteomes" id="UP000283765"/>
    </source>
</evidence>
<organism evidence="4 7">
    <name type="scientific">Agathobacter rectalis</name>
    <dbReference type="NCBI Taxonomy" id="39491"/>
    <lineage>
        <taxon>Bacteria</taxon>
        <taxon>Bacillati</taxon>
        <taxon>Bacillota</taxon>
        <taxon>Clostridia</taxon>
        <taxon>Lachnospirales</taxon>
        <taxon>Lachnospiraceae</taxon>
        <taxon>Agathobacter</taxon>
    </lineage>
</organism>
<dbReference type="EMBL" id="JAAILW010000045">
    <property type="protein sequence ID" value="NSC28506.1"/>
    <property type="molecule type" value="Genomic_DNA"/>
</dbReference>
<dbReference type="Proteomes" id="UP000286341">
    <property type="component" value="Unassembled WGS sequence"/>
</dbReference>
<dbReference type="InterPro" id="IPR013785">
    <property type="entry name" value="Aldolase_TIM"/>
</dbReference>
<dbReference type="SUPFAM" id="SSF51569">
    <property type="entry name" value="Aldolase"/>
    <property type="match status" value="1"/>
</dbReference>
<dbReference type="EMBL" id="QRXR01000021">
    <property type="protein sequence ID" value="RGU21741.1"/>
    <property type="molecule type" value="Genomic_DNA"/>
</dbReference>
<protein>
    <recommendedName>
        <fullName evidence="2">Pyruvate carboxyltransferase domain-containing protein</fullName>
    </recommendedName>
</protein>
<keyword evidence="1" id="KW-0464">Manganese</keyword>